<evidence type="ECO:0000313" key="3">
    <source>
        <dbReference type="Proteomes" id="UP000821866"/>
    </source>
</evidence>
<organism evidence="2 3">
    <name type="scientific">Rhipicephalus microplus</name>
    <name type="common">Cattle tick</name>
    <name type="synonym">Boophilus microplus</name>
    <dbReference type="NCBI Taxonomy" id="6941"/>
    <lineage>
        <taxon>Eukaryota</taxon>
        <taxon>Metazoa</taxon>
        <taxon>Ecdysozoa</taxon>
        <taxon>Arthropoda</taxon>
        <taxon>Chelicerata</taxon>
        <taxon>Arachnida</taxon>
        <taxon>Acari</taxon>
        <taxon>Parasitiformes</taxon>
        <taxon>Ixodida</taxon>
        <taxon>Ixodoidea</taxon>
        <taxon>Ixodidae</taxon>
        <taxon>Rhipicephalinae</taxon>
        <taxon>Rhipicephalus</taxon>
        <taxon>Boophilus</taxon>
    </lineage>
</organism>
<evidence type="ECO:0000313" key="2">
    <source>
        <dbReference type="EMBL" id="KAH8023659.1"/>
    </source>
</evidence>
<evidence type="ECO:0000256" key="1">
    <source>
        <dbReference type="SAM" id="MobiDB-lite"/>
    </source>
</evidence>
<name>A0A9J6DNS6_RHIMP</name>
<feature type="compositionally biased region" description="Basic and acidic residues" evidence="1">
    <location>
        <begin position="266"/>
        <end position="278"/>
    </location>
</feature>
<reference evidence="2" key="2">
    <citation type="submission" date="2021-09" db="EMBL/GenBank/DDBJ databases">
        <authorList>
            <person name="Jia N."/>
            <person name="Wang J."/>
            <person name="Shi W."/>
            <person name="Du L."/>
            <person name="Sun Y."/>
            <person name="Zhan W."/>
            <person name="Jiang J."/>
            <person name="Wang Q."/>
            <person name="Zhang B."/>
            <person name="Ji P."/>
            <person name="Sakyi L.B."/>
            <person name="Cui X."/>
            <person name="Yuan T."/>
            <person name="Jiang B."/>
            <person name="Yang W."/>
            <person name="Lam T.T.-Y."/>
            <person name="Chang Q."/>
            <person name="Ding S."/>
            <person name="Wang X."/>
            <person name="Zhu J."/>
            <person name="Ruan X."/>
            <person name="Zhao L."/>
            <person name="Wei J."/>
            <person name="Que T."/>
            <person name="Du C."/>
            <person name="Cheng J."/>
            <person name="Dai P."/>
            <person name="Han X."/>
            <person name="Huang E."/>
            <person name="Gao Y."/>
            <person name="Liu J."/>
            <person name="Shao H."/>
            <person name="Ye R."/>
            <person name="Li L."/>
            <person name="Wei W."/>
            <person name="Wang X."/>
            <person name="Wang C."/>
            <person name="Huo Q."/>
            <person name="Li W."/>
            <person name="Guo W."/>
            <person name="Chen H."/>
            <person name="Chen S."/>
            <person name="Zhou L."/>
            <person name="Zhou L."/>
            <person name="Ni X."/>
            <person name="Tian J."/>
            <person name="Zhou Y."/>
            <person name="Sheng Y."/>
            <person name="Liu T."/>
            <person name="Pan Y."/>
            <person name="Xia L."/>
            <person name="Li J."/>
            <person name="Zhao F."/>
            <person name="Cao W."/>
        </authorList>
    </citation>
    <scope>NUCLEOTIDE SEQUENCE</scope>
    <source>
        <strain evidence="2">Rmic-2018</strain>
        <tissue evidence="2">Larvae</tissue>
    </source>
</reference>
<dbReference type="AlphaFoldDB" id="A0A9J6DNS6"/>
<feature type="region of interest" description="Disordered" evidence="1">
    <location>
        <begin position="245"/>
        <end position="278"/>
    </location>
</feature>
<accession>A0A9J6DNS6</accession>
<proteinExistence type="predicted"/>
<sequence>MISSRILNSSKVPKLPEGDVRVIIRPRDGLNIRSTRPALLDEAIYEAAGLTRDDRLTICPNLTQNIVVVSTPESATAERLRRIKEIQIEERMHATAPDETAKGIIRNVSLKYTQEYLLKALVTNRNPSLIHAKRLGSTTTIIFLFDGYKVPTWVYFKSTITRVSLYKKQIDFCREYGRLGHTLDICPHPEEKLCTRCGMRNPTQEQDGKPRCKLCEEDHPTAYRLCRAEFKMPYIVKQRRWAARAEERDSSCPPDSPQPEARPPTKSRETRGPGSDPKKIMIQEQTQGEDACQNQPQKEVHIARGEPAARENYLQNRPQEEVPLARREPAVWEHKQGCEFHNNKESWKAVTQQSLQNCFRYESFILDAKMAVSPGVDSVCDELLPTNDASADLHIAGVSILVGITREGFADADLELCAVFNQAQHQVKRRKKKRLLPRATTIDQPYFMYGRLKANNDELYQINRELESHIPDEEFEEEYDTILEYEDNANSVMSERHSRRCV</sequence>
<gene>
    <name evidence="2" type="ORF">HPB51_015155</name>
</gene>
<dbReference type="VEuPathDB" id="VectorBase:LOC119176725"/>
<reference evidence="2" key="1">
    <citation type="journal article" date="2020" name="Cell">
        <title>Large-Scale Comparative Analyses of Tick Genomes Elucidate Their Genetic Diversity and Vector Capacities.</title>
        <authorList>
            <consortium name="Tick Genome and Microbiome Consortium (TIGMIC)"/>
            <person name="Jia N."/>
            <person name="Wang J."/>
            <person name="Shi W."/>
            <person name="Du L."/>
            <person name="Sun Y."/>
            <person name="Zhan W."/>
            <person name="Jiang J.F."/>
            <person name="Wang Q."/>
            <person name="Zhang B."/>
            <person name="Ji P."/>
            <person name="Bell-Sakyi L."/>
            <person name="Cui X.M."/>
            <person name="Yuan T.T."/>
            <person name="Jiang B.G."/>
            <person name="Yang W.F."/>
            <person name="Lam T.T."/>
            <person name="Chang Q.C."/>
            <person name="Ding S.J."/>
            <person name="Wang X.J."/>
            <person name="Zhu J.G."/>
            <person name="Ruan X.D."/>
            <person name="Zhao L."/>
            <person name="Wei J.T."/>
            <person name="Ye R.Z."/>
            <person name="Que T.C."/>
            <person name="Du C.H."/>
            <person name="Zhou Y.H."/>
            <person name="Cheng J.X."/>
            <person name="Dai P.F."/>
            <person name="Guo W.B."/>
            <person name="Han X.H."/>
            <person name="Huang E.J."/>
            <person name="Li L.F."/>
            <person name="Wei W."/>
            <person name="Gao Y.C."/>
            <person name="Liu J.Z."/>
            <person name="Shao H.Z."/>
            <person name="Wang X."/>
            <person name="Wang C.C."/>
            <person name="Yang T.C."/>
            <person name="Huo Q.B."/>
            <person name="Li W."/>
            <person name="Chen H.Y."/>
            <person name="Chen S.E."/>
            <person name="Zhou L.G."/>
            <person name="Ni X.B."/>
            <person name="Tian J.H."/>
            <person name="Sheng Y."/>
            <person name="Liu T."/>
            <person name="Pan Y.S."/>
            <person name="Xia L.Y."/>
            <person name="Li J."/>
            <person name="Zhao F."/>
            <person name="Cao W.C."/>
        </authorList>
    </citation>
    <scope>NUCLEOTIDE SEQUENCE</scope>
    <source>
        <strain evidence="2">Rmic-2018</strain>
    </source>
</reference>
<dbReference type="VEuPathDB" id="VectorBase:LOC119187692"/>
<protein>
    <recommendedName>
        <fullName evidence="4">Tick transposon</fullName>
    </recommendedName>
</protein>
<keyword evidence="3" id="KW-1185">Reference proteome</keyword>
<dbReference type="EMBL" id="JABSTU010000008">
    <property type="protein sequence ID" value="KAH8023659.1"/>
    <property type="molecule type" value="Genomic_DNA"/>
</dbReference>
<comment type="caution">
    <text evidence="2">The sequence shown here is derived from an EMBL/GenBank/DDBJ whole genome shotgun (WGS) entry which is preliminary data.</text>
</comment>
<dbReference type="Proteomes" id="UP000821866">
    <property type="component" value="Chromosome 6"/>
</dbReference>
<evidence type="ECO:0008006" key="4">
    <source>
        <dbReference type="Google" id="ProtNLM"/>
    </source>
</evidence>